<comment type="subcellular location">
    <subcellularLocation>
        <location evidence="1">Nucleus</location>
    </subcellularLocation>
</comment>
<keyword evidence="3" id="KW-1185">Reference proteome</keyword>
<protein>
    <submittedName>
        <fullName evidence="2">Uncharacterized protein</fullName>
    </submittedName>
</protein>
<gene>
    <name evidence="2" type="ORF">AVEN_159111_1</name>
</gene>
<evidence type="ECO:0000313" key="2">
    <source>
        <dbReference type="EMBL" id="GBL88527.1"/>
    </source>
</evidence>
<dbReference type="SUPFAM" id="SSF46689">
    <property type="entry name" value="Homeodomain-like"/>
    <property type="match status" value="1"/>
</dbReference>
<evidence type="ECO:0000313" key="3">
    <source>
        <dbReference type="Proteomes" id="UP000499080"/>
    </source>
</evidence>
<name>A0A4Y2B9S3_ARAVE</name>
<sequence>MFPKKKPQKDNHKRRKITVEMKLKTTEKRERGVNVTDLARIRTYYRSTSMICTIPKSKDMIEEIYASKVVRKICTQRLRVLDDVERFLPM</sequence>
<dbReference type="InterPro" id="IPR009057">
    <property type="entry name" value="Homeodomain-like_sf"/>
</dbReference>
<accession>A0A4Y2B9S3</accession>
<organism evidence="2 3">
    <name type="scientific">Araneus ventricosus</name>
    <name type="common">Orbweaver spider</name>
    <name type="synonym">Epeira ventricosa</name>
    <dbReference type="NCBI Taxonomy" id="182803"/>
    <lineage>
        <taxon>Eukaryota</taxon>
        <taxon>Metazoa</taxon>
        <taxon>Ecdysozoa</taxon>
        <taxon>Arthropoda</taxon>
        <taxon>Chelicerata</taxon>
        <taxon>Arachnida</taxon>
        <taxon>Araneae</taxon>
        <taxon>Araneomorphae</taxon>
        <taxon>Entelegynae</taxon>
        <taxon>Araneoidea</taxon>
        <taxon>Araneidae</taxon>
        <taxon>Araneus</taxon>
    </lineage>
</organism>
<dbReference type="Proteomes" id="UP000499080">
    <property type="component" value="Unassembled WGS sequence"/>
</dbReference>
<dbReference type="AlphaFoldDB" id="A0A4Y2B9S3"/>
<comment type="caution">
    <text evidence="2">The sequence shown here is derived from an EMBL/GenBank/DDBJ whole genome shotgun (WGS) entry which is preliminary data.</text>
</comment>
<dbReference type="GO" id="GO:0005634">
    <property type="term" value="C:nucleus"/>
    <property type="evidence" value="ECO:0007669"/>
    <property type="project" value="UniProtKB-SubCell"/>
</dbReference>
<dbReference type="EMBL" id="BGPR01000060">
    <property type="protein sequence ID" value="GBL88527.1"/>
    <property type="molecule type" value="Genomic_DNA"/>
</dbReference>
<evidence type="ECO:0000256" key="1">
    <source>
        <dbReference type="ARBA" id="ARBA00004123"/>
    </source>
</evidence>
<reference evidence="2 3" key="1">
    <citation type="journal article" date="2019" name="Sci. Rep.">
        <title>Orb-weaving spider Araneus ventricosus genome elucidates the spidroin gene catalogue.</title>
        <authorList>
            <person name="Kono N."/>
            <person name="Nakamura H."/>
            <person name="Ohtoshi R."/>
            <person name="Moran D.A.P."/>
            <person name="Shinohara A."/>
            <person name="Yoshida Y."/>
            <person name="Fujiwara M."/>
            <person name="Mori M."/>
            <person name="Tomita M."/>
            <person name="Arakawa K."/>
        </authorList>
    </citation>
    <scope>NUCLEOTIDE SEQUENCE [LARGE SCALE GENOMIC DNA]</scope>
</reference>
<proteinExistence type="predicted"/>